<dbReference type="GO" id="GO:0006260">
    <property type="term" value="P:DNA replication"/>
    <property type="evidence" value="ECO:0007669"/>
    <property type="project" value="InterPro"/>
</dbReference>
<evidence type="ECO:0000259" key="1">
    <source>
        <dbReference type="Pfam" id="PF17657"/>
    </source>
</evidence>
<dbReference type="Proteomes" id="UP000315534">
    <property type="component" value="Unassembled WGS sequence"/>
</dbReference>
<feature type="domain" description="DNA polymerase III alpha subunit finger" evidence="1">
    <location>
        <begin position="1"/>
        <end position="137"/>
    </location>
</feature>
<dbReference type="InterPro" id="IPR040982">
    <property type="entry name" value="DNA_pol3_finger"/>
</dbReference>
<dbReference type="AlphaFoldDB" id="A0A523XNM8"/>
<dbReference type="EC" id="2.7.7.7" evidence="2"/>
<gene>
    <name evidence="2" type="primary">dnaE</name>
    <name evidence="2" type="ORF">E3J38_04850</name>
</gene>
<dbReference type="PANTHER" id="PTHR32294">
    <property type="entry name" value="DNA POLYMERASE III SUBUNIT ALPHA"/>
    <property type="match status" value="1"/>
</dbReference>
<dbReference type="GO" id="GO:0003887">
    <property type="term" value="F:DNA-directed DNA polymerase activity"/>
    <property type="evidence" value="ECO:0007669"/>
    <property type="project" value="UniProtKB-EC"/>
</dbReference>
<dbReference type="Pfam" id="PF17657">
    <property type="entry name" value="DNA_pol3_finger"/>
    <property type="match status" value="1"/>
</dbReference>
<keyword evidence="2" id="KW-0548">Nucleotidyltransferase</keyword>
<comment type="caution">
    <text evidence="2">The sequence shown here is derived from an EMBL/GenBank/DDBJ whole genome shotgun (WGS) entry which is preliminary data.</text>
</comment>
<organism evidence="2 3">
    <name type="scientific">candidate division TA06 bacterium</name>
    <dbReference type="NCBI Taxonomy" id="2250710"/>
    <lineage>
        <taxon>Bacteria</taxon>
        <taxon>Bacteria division TA06</taxon>
    </lineage>
</organism>
<evidence type="ECO:0000313" key="2">
    <source>
        <dbReference type="EMBL" id="TET80888.1"/>
    </source>
</evidence>
<sequence length="221" mass="24516">DGETFEGLQKGETLGVFQLESSGMREILCKLKPSAFSDLVAVLSLYRPGPLGGTQIDEFVDRKNGKKPIVYEHPDLESILKETYGIILYQEQVMQIASKLGGFTLGQADILRRAMGKKQASVMEEKRRAFVDGAKENKIDSRKANRIFDLMAQFAGYGFNKSHSAGYALISFQTAYLKAHYPVEFVAASLSSEMGSSDRLDIILKECKRMGIQVISTDINT</sequence>
<name>A0A523XNM8_UNCT6</name>
<dbReference type="EMBL" id="SOIP01000291">
    <property type="protein sequence ID" value="TET80888.1"/>
    <property type="molecule type" value="Genomic_DNA"/>
</dbReference>
<evidence type="ECO:0000313" key="3">
    <source>
        <dbReference type="Proteomes" id="UP000315534"/>
    </source>
</evidence>
<protein>
    <submittedName>
        <fullName evidence="2">DNA polymerase III subunit alpha</fullName>
        <ecNumber evidence="2">2.7.7.7</ecNumber>
    </submittedName>
</protein>
<reference evidence="2 3" key="1">
    <citation type="submission" date="2019-03" db="EMBL/GenBank/DDBJ databases">
        <title>Metabolic potential of uncultured bacteria and archaea associated with petroleum seepage in deep-sea sediments.</title>
        <authorList>
            <person name="Dong X."/>
            <person name="Hubert C."/>
        </authorList>
    </citation>
    <scope>NUCLEOTIDE SEQUENCE [LARGE SCALE GENOMIC DNA]</scope>
    <source>
        <strain evidence="2">E29_bin36</strain>
    </source>
</reference>
<proteinExistence type="predicted"/>
<dbReference type="PANTHER" id="PTHR32294:SF0">
    <property type="entry name" value="DNA POLYMERASE III SUBUNIT ALPHA"/>
    <property type="match status" value="1"/>
</dbReference>
<feature type="non-terminal residue" evidence="2">
    <location>
        <position position="1"/>
    </location>
</feature>
<keyword evidence="2" id="KW-0808">Transferase</keyword>
<dbReference type="InterPro" id="IPR004805">
    <property type="entry name" value="DnaE2/DnaE/PolC"/>
</dbReference>
<accession>A0A523XNM8</accession>
<dbReference type="GO" id="GO:0008408">
    <property type="term" value="F:3'-5' exonuclease activity"/>
    <property type="evidence" value="ECO:0007669"/>
    <property type="project" value="InterPro"/>
</dbReference>